<protein>
    <submittedName>
        <fullName evidence="2">Uncharacterized protein</fullName>
    </submittedName>
</protein>
<dbReference type="EMBL" id="CP015136">
    <property type="protein sequence ID" value="AMY07682.1"/>
    <property type="molecule type" value="Genomic_DNA"/>
</dbReference>
<feature type="chain" id="PRO_5007511285" evidence="1">
    <location>
        <begin position="20"/>
        <end position="194"/>
    </location>
</feature>
<dbReference type="AlphaFoldDB" id="A0A143PGG9"/>
<reference evidence="2 3" key="1">
    <citation type="journal article" date="2016" name="Genome Announc.">
        <title>First Complete Genome Sequence of a Subdivision 6 Acidobacterium Strain.</title>
        <authorList>
            <person name="Huang S."/>
            <person name="Vieira S."/>
            <person name="Bunk B."/>
            <person name="Riedel T."/>
            <person name="Sproer C."/>
            <person name="Overmann J."/>
        </authorList>
    </citation>
    <scope>NUCLEOTIDE SEQUENCE [LARGE SCALE GENOMIC DNA]</scope>
    <source>
        <strain evidence="3">DSM 100886 HEG_-6_39</strain>
    </source>
</reference>
<name>A0A143PGG9_LUTPR</name>
<keyword evidence="1" id="KW-0732">Signal</keyword>
<sequence length="194" mass="20313" precursor="true">MSAFVITSRFALAVVAATAVSGCSGESPVAPTSHVVGAAVEQSARPGQGVPGTYELTFTTYRINALTEVSSLVVSSEELTLKAYVTDSAGQPATAGNVTFEYCSYKKGPANDISRPDEAPLEACAEGTGSWARLASVSVTEQRCPRLGIGYACYNFGIVQIPREVGFRMRYDPKNSGIASGGTLPKNFLWVAGS</sequence>
<organism evidence="2 3">
    <name type="scientific">Luteitalea pratensis</name>
    <dbReference type="NCBI Taxonomy" id="1855912"/>
    <lineage>
        <taxon>Bacteria</taxon>
        <taxon>Pseudomonadati</taxon>
        <taxon>Acidobacteriota</taxon>
        <taxon>Vicinamibacteria</taxon>
        <taxon>Vicinamibacterales</taxon>
        <taxon>Vicinamibacteraceae</taxon>
        <taxon>Luteitalea</taxon>
    </lineage>
</organism>
<evidence type="ECO:0000256" key="1">
    <source>
        <dbReference type="SAM" id="SignalP"/>
    </source>
</evidence>
<reference evidence="3" key="2">
    <citation type="submission" date="2016-04" db="EMBL/GenBank/DDBJ databases">
        <title>First Complete Genome Sequence of a Subdivision 6 Acidobacterium.</title>
        <authorList>
            <person name="Huang S."/>
            <person name="Vieira S."/>
            <person name="Bunk B."/>
            <person name="Riedel T."/>
            <person name="Sproeer C."/>
            <person name="Overmann J."/>
        </authorList>
    </citation>
    <scope>NUCLEOTIDE SEQUENCE [LARGE SCALE GENOMIC DNA]</scope>
    <source>
        <strain evidence="3">DSM 100886 HEG_-6_39</strain>
    </source>
</reference>
<feature type="signal peptide" evidence="1">
    <location>
        <begin position="1"/>
        <end position="19"/>
    </location>
</feature>
<accession>A0A143PGG9</accession>
<keyword evidence="3" id="KW-1185">Reference proteome</keyword>
<evidence type="ECO:0000313" key="3">
    <source>
        <dbReference type="Proteomes" id="UP000076079"/>
    </source>
</evidence>
<gene>
    <name evidence="2" type="ORF">LuPra_00858</name>
</gene>
<dbReference type="Proteomes" id="UP000076079">
    <property type="component" value="Chromosome"/>
</dbReference>
<proteinExistence type="predicted"/>
<evidence type="ECO:0000313" key="2">
    <source>
        <dbReference type="EMBL" id="AMY07682.1"/>
    </source>
</evidence>
<dbReference type="KEGG" id="abac:LuPra_00858"/>
<dbReference type="RefSeq" id="WP_110169606.1">
    <property type="nucleotide sequence ID" value="NZ_CP015136.1"/>
</dbReference>